<dbReference type="SUPFAM" id="SSF51735">
    <property type="entry name" value="NAD(P)-binding Rossmann-fold domains"/>
    <property type="match status" value="1"/>
</dbReference>
<dbReference type="Proteomes" id="UP000198769">
    <property type="component" value="Unassembled WGS sequence"/>
</dbReference>
<dbReference type="Pfam" id="PF03807">
    <property type="entry name" value="F420_oxidored"/>
    <property type="match status" value="1"/>
</dbReference>
<accession>A0A1I4YRK9</accession>
<dbReference type="OrthoDB" id="9786864at2"/>
<evidence type="ECO:0000313" key="3">
    <source>
        <dbReference type="EMBL" id="SFN40675.1"/>
    </source>
</evidence>
<dbReference type="InterPro" id="IPR028939">
    <property type="entry name" value="P5C_Rdtase_cat_N"/>
</dbReference>
<evidence type="ECO:0000313" key="4">
    <source>
        <dbReference type="Proteomes" id="UP000198769"/>
    </source>
</evidence>
<dbReference type="AlphaFoldDB" id="A0A1I4YRK9"/>
<protein>
    <recommendedName>
        <fullName evidence="2">Pyrroline-5-carboxylate reductase catalytic N-terminal domain-containing protein</fullName>
    </recommendedName>
</protein>
<dbReference type="InterPro" id="IPR036291">
    <property type="entry name" value="NAD(P)-bd_dom_sf"/>
</dbReference>
<dbReference type="EMBL" id="FOVD01000003">
    <property type="protein sequence ID" value="SFN40675.1"/>
    <property type="molecule type" value="Genomic_DNA"/>
</dbReference>
<reference evidence="4" key="1">
    <citation type="submission" date="2016-10" db="EMBL/GenBank/DDBJ databases">
        <authorList>
            <person name="Varghese N."/>
            <person name="Submissions S."/>
        </authorList>
    </citation>
    <scope>NUCLEOTIDE SEQUENCE [LARGE SCALE GENOMIC DNA]</scope>
    <source>
        <strain evidence="4">DSM 25575</strain>
    </source>
</reference>
<proteinExistence type="predicted"/>
<dbReference type="InterPro" id="IPR051267">
    <property type="entry name" value="STEAP_metalloreductase"/>
</dbReference>
<keyword evidence="1" id="KW-0560">Oxidoreductase</keyword>
<keyword evidence="4" id="KW-1185">Reference proteome</keyword>
<evidence type="ECO:0000256" key="1">
    <source>
        <dbReference type="ARBA" id="ARBA00023002"/>
    </source>
</evidence>
<dbReference type="RefSeq" id="WP_090024839.1">
    <property type="nucleotide sequence ID" value="NZ_FOVD01000003.1"/>
</dbReference>
<feature type="domain" description="Pyrroline-5-carboxylate reductase catalytic N-terminal" evidence="2">
    <location>
        <begin position="2"/>
        <end position="90"/>
    </location>
</feature>
<dbReference type="Gene3D" id="3.40.50.720">
    <property type="entry name" value="NAD(P)-binding Rossmann-like Domain"/>
    <property type="match status" value="1"/>
</dbReference>
<evidence type="ECO:0000259" key="2">
    <source>
        <dbReference type="Pfam" id="PF03807"/>
    </source>
</evidence>
<organism evidence="3 4">
    <name type="scientific">Chryseobacterium oleae</name>
    <dbReference type="NCBI Taxonomy" id="491207"/>
    <lineage>
        <taxon>Bacteria</taxon>
        <taxon>Pseudomonadati</taxon>
        <taxon>Bacteroidota</taxon>
        <taxon>Flavobacteriia</taxon>
        <taxon>Flavobacteriales</taxon>
        <taxon>Weeksellaceae</taxon>
        <taxon>Chryseobacterium group</taxon>
        <taxon>Chryseobacterium</taxon>
    </lineage>
</organism>
<gene>
    <name evidence="3" type="ORF">SAMN05421594_2633</name>
</gene>
<sequence>MKIGIIGSGRVGKAFAAHASKAGYDIIISGKSDIDTLEKAVKEMGTGIKAGSVADAVATDVVFIAVPFENVKDAVSGYDWNSKIVIDATNAVTMPDIKPIDTNGRNSSEVVSDYLKGAMVVKAFNTLPVQRMAENPSLEGGSRVLFFSGNHQEANTKIGEIIKDFGFEGIYLGKLNEGGMLQQLIIGPLSLKNLISYPL</sequence>
<name>A0A1I4YRK9_CHROL</name>
<dbReference type="PANTHER" id="PTHR14239">
    <property type="entry name" value="DUDULIN-RELATED"/>
    <property type="match status" value="1"/>
</dbReference>
<dbReference type="GO" id="GO:0016491">
    <property type="term" value="F:oxidoreductase activity"/>
    <property type="evidence" value="ECO:0007669"/>
    <property type="project" value="UniProtKB-KW"/>
</dbReference>